<dbReference type="Pfam" id="PF24564">
    <property type="entry name" value="DUF7605"/>
    <property type="match status" value="1"/>
</dbReference>
<gene>
    <name evidence="5" type="ORF">GGP41_009209</name>
</gene>
<dbReference type="InterPro" id="IPR045063">
    <property type="entry name" value="Dynamin_N"/>
</dbReference>
<dbReference type="AlphaFoldDB" id="A0A8H5ZHH9"/>
<feature type="region of interest" description="Disordered" evidence="2">
    <location>
        <begin position="46"/>
        <end position="89"/>
    </location>
</feature>
<accession>A0A8H5ZHH9</accession>
<dbReference type="PANTHER" id="PTHR36681">
    <property type="entry name" value="NUCLEAR GTPASE, GERMINAL CENTER-ASSOCIATED, TANDEM DUPLICATE 3"/>
    <property type="match status" value="1"/>
</dbReference>
<feature type="domain" description="Dynamin N-terminal" evidence="3">
    <location>
        <begin position="161"/>
        <end position="404"/>
    </location>
</feature>
<feature type="region of interest" description="Disordered" evidence="2">
    <location>
        <begin position="1061"/>
        <end position="1114"/>
    </location>
</feature>
<evidence type="ECO:0000259" key="4">
    <source>
        <dbReference type="Pfam" id="PF24564"/>
    </source>
</evidence>
<dbReference type="PANTHER" id="PTHR36681:SF3">
    <property type="entry name" value="NUCLEAR GTPASE, GERMINAL CENTER-ASSOCIATED, TANDEM DUPLICATE 3"/>
    <property type="match status" value="1"/>
</dbReference>
<evidence type="ECO:0000256" key="2">
    <source>
        <dbReference type="SAM" id="MobiDB-lite"/>
    </source>
</evidence>
<protein>
    <recommendedName>
        <fullName evidence="7">G domain-containing protein</fullName>
    </recommendedName>
</protein>
<comment type="caution">
    <text evidence="5">The sequence shown here is derived from an EMBL/GenBank/DDBJ whole genome shotgun (WGS) entry which is preliminary data.</text>
</comment>
<reference evidence="5" key="1">
    <citation type="submission" date="2019-11" db="EMBL/GenBank/DDBJ databases">
        <title>Bipolaris sorokiniana Genome sequencing.</title>
        <authorList>
            <person name="Wang H."/>
        </authorList>
    </citation>
    <scope>NUCLEOTIDE SEQUENCE</scope>
</reference>
<dbReference type="Gene3D" id="3.40.50.300">
    <property type="entry name" value="P-loop containing nucleotide triphosphate hydrolases"/>
    <property type="match status" value="1"/>
</dbReference>
<feature type="compositionally biased region" description="Polar residues" evidence="2">
    <location>
        <begin position="68"/>
        <end position="84"/>
    </location>
</feature>
<feature type="coiled-coil region" evidence="1">
    <location>
        <begin position="468"/>
        <end position="502"/>
    </location>
</feature>
<dbReference type="InterPro" id="IPR027417">
    <property type="entry name" value="P-loop_NTPase"/>
</dbReference>
<dbReference type="InterPro" id="IPR056024">
    <property type="entry name" value="DUF7605"/>
</dbReference>
<feature type="coiled-coil region" evidence="1">
    <location>
        <begin position="563"/>
        <end position="590"/>
    </location>
</feature>
<dbReference type="SUPFAM" id="SSF52540">
    <property type="entry name" value="P-loop containing nucleoside triphosphate hydrolases"/>
    <property type="match status" value="1"/>
</dbReference>
<proteinExistence type="predicted"/>
<feature type="region of interest" description="Disordered" evidence="2">
    <location>
        <begin position="1"/>
        <end position="25"/>
    </location>
</feature>
<evidence type="ECO:0000313" key="5">
    <source>
        <dbReference type="EMBL" id="KAF5847933.1"/>
    </source>
</evidence>
<organism evidence="5 6">
    <name type="scientific">Cochliobolus sativus</name>
    <name type="common">Common root rot and spot blotch fungus</name>
    <name type="synonym">Bipolaris sorokiniana</name>
    <dbReference type="NCBI Taxonomy" id="45130"/>
    <lineage>
        <taxon>Eukaryota</taxon>
        <taxon>Fungi</taxon>
        <taxon>Dikarya</taxon>
        <taxon>Ascomycota</taxon>
        <taxon>Pezizomycotina</taxon>
        <taxon>Dothideomycetes</taxon>
        <taxon>Pleosporomycetidae</taxon>
        <taxon>Pleosporales</taxon>
        <taxon>Pleosporineae</taxon>
        <taxon>Pleosporaceae</taxon>
        <taxon>Bipolaris</taxon>
    </lineage>
</organism>
<name>A0A8H5ZHH9_COCSA</name>
<feature type="compositionally biased region" description="Basic and acidic residues" evidence="2">
    <location>
        <begin position="1078"/>
        <end position="1090"/>
    </location>
</feature>
<evidence type="ECO:0000259" key="3">
    <source>
        <dbReference type="Pfam" id="PF00350"/>
    </source>
</evidence>
<sequence>MTTDPMQSSMNAENGKEQGIGATLPNELRNALSASTNGLVQDVKRVSIKHERPASPSLSLPPEDTSMREATSFDSNNVSQSSLGEGNEQDLAHLDRNIRRIIELQDPQILEAGAVRAMQILESFKQTFVNCVTSRLNVEVASWTETITTLIPQAQRKRTVIGVVGNTGAGKSSVINAMLNEERLVPTNCMRACTAVVTEISWNNSDEASSKYRAEIEFISPEDWEKELSVLMQEFSSENGTLSREAQDPNSDAGVAWAKFHAVYPSVLKDALHESTVPTLMSKNSVRSVLGTTKQIHMSHPGSFYVELQKYVDSKEKVSKKDKSKSKSKTSPPEMEYWPLIKVVKIYTKSSALSTGAVIVDLPGVHDSNAARAAVAQGYMKQCTGLWIVAPINRAVDDKAAKTLLGDSFKRQLKYDGGFSSVTFICSKTDDISITEAIDSLDLNREVAELEQQSGSYDEQIDQVQCSIKELKESQQVYKLAIENLAEEIETWETLYERVQDGELVYAPITQPKKRKNTSLDKEPLKRQALQENSNDEVSGSDDEIFDSDDEVQFQIERVVLSELDIRNKLKELRETKKNARQESAKIQHAIDDLRPQVRKLQTEKGKIRAEMSRICIAGRNLYSKSAIRQDFAAGIREIDQENAAEADEDSFDPDEEMRDYEQVAKSLPVFCVSSRAYQKMCGRMQKDDNVHGFTSVEETEIPQLQIHCRKLTEAGRIQTSRTFLTGFLQLLITFRLWTSGSSPDLKLTEKDKQQHLKFLERRMEELKTGFDDSVRACVKQVRSEVKLQISDRFPELVNDAIEAAPATADVWGQKDQGGLRWGSYKAVVRRAGVYHSTAAGKRDFNSDLVEPIMKRLATGWERTFQRRLPEVLNSHIDDLNKVLNKAHKAIEARTQYTGVGLANLSILKTRLPIYKDGFKAYGVDLVDGMKEIGREANRDFTPCIVDMMRDAYNICAAQNGPGSFKRMKEHMISHVVVARHTMFRKAVQKVDEHLEAMSKTLQERMEAKAYEIFGNVNRDYTHALGNHPTRVLSKEEHEMKSATRQILRGIDAQFEPIANGDLSSVYPKVPTNAQSKEPAHDGTEEHGGMDDSGQESSEEADEETNNVPGTLWEKFRSYNQAYVEDDMDDDE</sequence>
<feature type="domain" description="DUF7605" evidence="4">
    <location>
        <begin position="818"/>
        <end position="976"/>
    </location>
</feature>
<feature type="compositionally biased region" description="Acidic residues" evidence="2">
    <location>
        <begin position="1093"/>
        <end position="1105"/>
    </location>
</feature>
<evidence type="ECO:0008006" key="7">
    <source>
        <dbReference type="Google" id="ProtNLM"/>
    </source>
</evidence>
<feature type="compositionally biased region" description="Polar residues" evidence="2">
    <location>
        <begin position="1"/>
        <end position="12"/>
    </location>
</feature>
<dbReference type="Proteomes" id="UP000624244">
    <property type="component" value="Unassembled WGS sequence"/>
</dbReference>
<dbReference type="EMBL" id="WNKQ01000012">
    <property type="protein sequence ID" value="KAF5847933.1"/>
    <property type="molecule type" value="Genomic_DNA"/>
</dbReference>
<keyword evidence="1" id="KW-0175">Coiled coil</keyword>
<evidence type="ECO:0000313" key="6">
    <source>
        <dbReference type="Proteomes" id="UP000624244"/>
    </source>
</evidence>
<evidence type="ECO:0000256" key="1">
    <source>
        <dbReference type="SAM" id="Coils"/>
    </source>
</evidence>
<dbReference type="Pfam" id="PF00350">
    <property type="entry name" value="Dynamin_N"/>
    <property type="match status" value="1"/>
</dbReference>